<dbReference type="FunCoup" id="D1C5P7">
    <property type="interactions" value="50"/>
</dbReference>
<dbReference type="KEGG" id="sti:Sthe_2019"/>
<gene>
    <name evidence="5" type="ordered locus">Sthe_2019</name>
</gene>
<evidence type="ECO:0000313" key="5">
    <source>
        <dbReference type="EMBL" id="ACZ39449.1"/>
    </source>
</evidence>
<dbReference type="AlphaFoldDB" id="D1C5P7"/>
<evidence type="ECO:0000256" key="3">
    <source>
        <dbReference type="SAM" id="MobiDB-lite"/>
    </source>
</evidence>
<feature type="domain" description="NodB homology" evidence="4">
    <location>
        <begin position="169"/>
        <end position="327"/>
    </location>
</feature>
<reference evidence="5 6" key="2">
    <citation type="journal article" date="2010" name="Stand. Genomic Sci.">
        <title>Complete genome sequence of Desulfohalobium retbaense type strain (HR(100)).</title>
        <authorList>
            <person name="Spring S."/>
            <person name="Nolan M."/>
            <person name="Lapidus A."/>
            <person name="Glavina Del Rio T."/>
            <person name="Copeland A."/>
            <person name="Tice H."/>
            <person name="Cheng J.F."/>
            <person name="Lucas S."/>
            <person name="Land M."/>
            <person name="Chen F."/>
            <person name="Bruce D."/>
            <person name="Goodwin L."/>
            <person name="Pitluck S."/>
            <person name="Ivanova N."/>
            <person name="Mavromatis K."/>
            <person name="Mikhailova N."/>
            <person name="Pati A."/>
            <person name="Chen A."/>
            <person name="Palaniappan K."/>
            <person name="Hauser L."/>
            <person name="Chang Y.J."/>
            <person name="Jeffries C.D."/>
            <person name="Munk C."/>
            <person name="Kiss H."/>
            <person name="Chain P."/>
            <person name="Han C."/>
            <person name="Brettin T."/>
            <person name="Detter J.C."/>
            <person name="Schuler E."/>
            <person name="Goker M."/>
            <person name="Rohde M."/>
            <person name="Bristow J."/>
            <person name="Eisen J.A."/>
            <person name="Markowitz V."/>
            <person name="Hugenholtz P."/>
            <person name="Kyrpides N.C."/>
            <person name="Klenk H.P."/>
        </authorList>
    </citation>
    <scope>NUCLEOTIDE SEQUENCE [LARGE SCALE GENOMIC DNA]</scope>
    <source>
        <strain evidence="6">ATCC 49802 / DSM 20745 / S 6022</strain>
    </source>
</reference>
<keyword evidence="2" id="KW-0732">Signal</keyword>
<dbReference type="STRING" id="479434.Sthe_2019"/>
<protein>
    <submittedName>
        <fullName evidence="5">Polysaccharide deacetylase</fullName>
    </submittedName>
</protein>
<evidence type="ECO:0000313" key="6">
    <source>
        <dbReference type="Proteomes" id="UP000002027"/>
    </source>
</evidence>
<dbReference type="InterPro" id="IPR002509">
    <property type="entry name" value="NODB_dom"/>
</dbReference>
<evidence type="ECO:0000256" key="1">
    <source>
        <dbReference type="ARBA" id="ARBA00004613"/>
    </source>
</evidence>
<dbReference type="Pfam" id="PF01522">
    <property type="entry name" value="Polysacc_deac_1"/>
    <property type="match status" value="1"/>
</dbReference>
<comment type="subcellular location">
    <subcellularLocation>
        <location evidence="1">Secreted</location>
    </subcellularLocation>
</comment>
<dbReference type="PROSITE" id="PS51677">
    <property type="entry name" value="NODB"/>
    <property type="match status" value="1"/>
</dbReference>
<evidence type="ECO:0000256" key="2">
    <source>
        <dbReference type="ARBA" id="ARBA00022729"/>
    </source>
</evidence>
<organism evidence="5 6">
    <name type="scientific">Sphaerobacter thermophilus (strain ATCC 49802 / DSM 20745 / KCCM 41009 / NCIMB 13125 / S 6022)</name>
    <dbReference type="NCBI Taxonomy" id="479434"/>
    <lineage>
        <taxon>Bacteria</taxon>
        <taxon>Pseudomonadati</taxon>
        <taxon>Thermomicrobiota</taxon>
        <taxon>Thermomicrobia</taxon>
        <taxon>Sphaerobacterales</taxon>
        <taxon>Sphaerobacterineae</taxon>
        <taxon>Sphaerobacteraceae</taxon>
        <taxon>Sphaerobacter</taxon>
    </lineage>
</organism>
<evidence type="ECO:0000259" key="4">
    <source>
        <dbReference type="PROSITE" id="PS51677"/>
    </source>
</evidence>
<dbReference type="InterPro" id="IPR051398">
    <property type="entry name" value="Polysacch_Deacetylase"/>
</dbReference>
<reference evidence="6" key="1">
    <citation type="submission" date="2009-11" db="EMBL/GenBank/DDBJ databases">
        <title>The complete chromosome 1 of Sphaerobacter thermophilus DSM 20745.</title>
        <authorList>
            <person name="Lucas S."/>
            <person name="Copeland A."/>
            <person name="Lapidus A."/>
            <person name="Glavina del Rio T."/>
            <person name="Dalin E."/>
            <person name="Tice H."/>
            <person name="Bruce D."/>
            <person name="Goodwin L."/>
            <person name="Pitluck S."/>
            <person name="Kyrpides N."/>
            <person name="Mavromatis K."/>
            <person name="Ivanova N."/>
            <person name="Mikhailova N."/>
            <person name="LaButti K.M."/>
            <person name="Clum A."/>
            <person name="Sun H.I."/>
            <person name="Brettin T."/>
            <person name="Detter J.C."/>
            <person name="Han C."/>
            <person name="Larimer F."/>
            <person name="Land M."/>
            <person name="Hauser L."/>
            <person name="Markowitz V."/>
            <person name="Cheng J.F."/>
            <person name="Hugenholtz P."/>
            <person name="Woyke T."/>
            <person name="Wu D."/>
            <person name="Steenblock K."/>
            <person name="Schneider S."/>
            <person name="Pukall R."/>
            <person name="Goeker M."/>
            <person name="Klenk H.P."/>
            <person name="Eisen J.A."/>
        </authorList>
    </citation>
    <scope>NUCLEOTIDE SEQUENCE [LARGE SCALE GENOMIC DNA]</scope>
    <source>
        <strain evidence="6">ATCC 49802 / DSM 20745 / S 6022</strain>
    </source>
</reference>
<dbReference type="eggNOG" id="COG0726">
    <property type="taxonomic scope" value="Bacteria"/>
</dbReference>
<dbReference type="HOGENOM" id="CLU_030024_5_2_0"/>
<dbReference type="SUPFAM" id="SSF88713">
    <property type="entry name" value="Glycoside hydrolase/deacetylase"/>
    <property type="match status" value="1"/>
</dbReference>
<feature type="region of interest" description="Disordered" evidence="3">
    <location>
        <begin position="61"/>
        <end position="100"/>
    </location>
</feature>
<dbReference type="GO" id="GO:0016810">
    <property type="term" value="F:hydrolase activity, acting on carbon-nitrogen (but not peptide) bonds"/>
    <property type="evidence" value="ECO:0007669"/>
    <property type="project" value="InterPro"/>
</dbReference>
<dbReference type="GO" id="GO:0005576">
    <property type="term" value="C:extracellular region"/>
    <property type="evidence" value="ECO:0007669"/>
    <property type="project" value="UniProtKB-SubCell"/>
</dbReference>
<dbReference type="RefSeq" id="WP_012872495.1">
    <property type="nucleotide sequence ID" value="NC_013523.1"/>
</dbReference>
<dbReference type="PANTHER" id="PTHR34216">
    <property type="match status" value="1"/>
</dbReference>
<proteinExistence type="predicted"/>
<accession>D1C5P7</accession>
<dbReference type="InParanoid" id="D1C5P7"/>
<dbReference type="InterPro" id="IPR011330">
    <property type="entry name" value="Glyco_hydro/deAcase_b/a-brl"/>
</dbReference>
<dbReference type="PANTHER" id="PTHR34216:SF3">
    <property type="entry name" value="POLY-BETA-1,6-N-ACETYL-D-GLUCOSAMINE N-DEACETYLASE"/>
    <property type="match status" value="1"/>
</dbReference>
<dbReference type="Proteomes" id="UP000002027">
    <property type="component" value="Chromosome 1"/>
</dbReference>
<dbReference type="GO" id="GO:0005975">
    <property type="term" value="P:carbohydrate metabolic process"/>
    <property type="evidence" value="ECO:0007669"/>
    <property type="project" value="InterPro"/>
</dbReference>
<feature type="compositionally biased region" description="Pro residues" evidence="3">
    <location>
        <begin position="71"/>
        <end position="99"/>
    </location>
</feature>
<dbReference type="CDD" id="cd10918">
    <property type="entry name" value="CE4_NodB_like_5s_6s"/>
    <property type="match status" value="1"/>
</dbReference>
<dbReference type="Gene3D" id="3.20.20.370">
    <property type="entry name" value="Glycoside hydrolase/deacetylase"/>
    <property type="match status" value="1"/>
</dbReference>
<feature type="compositionally biased region" description="Low complexity" evidence="3">
    <location>
        <begin position="61"/>
        <end position="70"/>
    </location>
</feature>
<keyword evidence="6" id="KW-1185">Reference proteome</keyword>
<sequence>MREPVWPRLVLGLLVLAVALFNLSIPTSTILLPVIAAGPATPEVPTPATPERPLATRVPATPIPVATPTATPRPTPTATPTPEPTPTPVPTPTPTPTPEPQGQITPVPILMYHYVRPDPGPGDSIGRDLSVSPERFAEQMAWLAQEGYTPITLGELADVRARRRPLPPKPIVLTFDDGYRDFYTAAFPVLKQYGFKATLFVITGAVDQPPYVTWDMIAEMDRSGLVEIGSHTVSHHQLPSLGEAQVRAEVMDSKQALEAHLGHPVRAFCYPVGRFDQRSVAAVRDAGYEIAVTTQGGRATAEQDQLLLPRLRIHGGASMEQFKSLLS</sequence>
<dbReference type="EMBL" id="CP001823">
    <property type="protein sequence ID" value="ACZ39449.1"/>
    <property type="molecule type" value="Genomic_DNA"/>
</dbReference>
<name>D1C5P7_SPHTD</name>